<feature type="transmembrane region" description="Helical" evidence="1">
    <location>
        <begin position="282"/>
        <end position="304"/>
    </location>
</feature>
<feature type="transmembrane region" description="Helical" evidence="1">
    <location>
        <begin position="593"/>
        <end position="611"/>
    </location>
</feature>
<feature type="transmembrane region" description="Helical" evidence="1">
    <location>
        <begin position="253"/>
        <end position="276"/>
    </location>
</feature>
<proteinExistence type="predicted"/>
<evidence type="ECO:0000313" key="2">
    <source>
        <dbReference type="EMBL" id="CAJ1406476.1"/>
    </source>
</evidence>
<protein>
    <submittedName>
        <fullName evidence="2">Uncharacterized protein</fullName>
    </submittedName>
</protein>
<reference evidence="2" key="1">
    <citation type="submission" date="2023-08" db="EMBL/GenBank/DDBJ databases">
        <authorList>
            <person name="Chen Y."/>
            <person name="Shah S."/>
            <person name="Dougan E. K."/>
            <person name="Thang M."/>
            <person name="Chan C."/>
        </authorList>
    </citation>
    <scope>NUCLEOTIDE SEQUENCE</scope>
</reference>
<dbReference type="Proteomes" id="UP001178507">
    <property type="component" value="Unassembled WGS sequence"/>
</dbReference>
<dbReference type="AlphaFoldDB" id="A0AA36NJI1"/>
<organism evidence="2 3">
    <name type="scientific">Effrenium voratum</name>
    <dbReference type="NCBI Taxonomy" id="2562239"/>
    <lineage>
        <taxon>Eukaryota</taxon>
        <taxon>Sar</taxon>
        <taxon>Alveolata</taxon>
        <taxon>Dinophyceae</taxon>
        <taxon>Suessiales</taxon>
        <taxon>Symbiodiniaceae</taxon>
        <taxon>Effrenium</taxon>
    </lineage>
</organism>
<keyword evidence="1" id="KW-0812">Transmembrane</keyword>
<comment type="caution">
    <text evidence="2">The sequence shown here is derived from an EMBL/GenBank/DDBJ whole genome shotgun (WGS) entry which is preliminary data.</text>
</comment>
<gene>
    <name evidence="2" type="ORF">EVOR1521_LOCUS28435</name>
</gene>
<keyword evidence="1" id="KW-1133">Transmembrane helix</keyword>
<accession>A0AA36NJI1</accession>
<feature type="transmembrane region" description="Helical" evidence="1">
    <location>
        <begin position="348"/>
        <end position="368"/>
    </location>
</feature>
<evidence type="ECO:0000256" key="1">
    <source>
        <dbReference type="SAM" id="Phobius"/>
    </source>
</evidence>
<feature type="transmembrane region" description="Helical" evidence="1">
    <location>
        <begin position="61"/>
        <end position="80"/>
    </location>
</feature>
<sequence length="862" mass="94644">MVLESLMGSAWAAYAYNQGRFQFDAGQKQTSAHQMINMRVQQWSLFREDIRDLFNLTTSHMSTYMVVGTLFLGFSVSFMWSDLKGFPADPPWLKLLWVNCFISAMCYGFLAVWLAMHGAIAAQSASVQLLTRAIRPPYPDAQELRRAQFELAQYEAGGVGKFFRPPQLVPGATVGAGAASRGSIQALQDARPEALRHDSRAELAPDVPDAPDGLGLGKDSQSPWEFAPGVPAELGMHVKLFQQLQATFLPFDAYARVCLIAAASHLLPALSYYWIAHQRWELAGAIFSALTGSCMLMFTALVLYKLDFYVEKQRMWFFKCVVLCAPLVSCGAMETWSDERGYQAFHALVQWVLVVGTCCMHVAWKLLFVWEARPSKESLDLPMSFRSVRYLDVFGSLRRRRAAERKRFNEALRLRREQDGGMAMSPTHLPAEEVLGMIGEVLHANRKSAADPLRGSLLSEDEAALLECSKVRLMELGCSFEETALGYWLRRIHEGEDGTRSTCFVNTASLEVASSPSGRQLDVSELLVEVDKLLPPGEGSEFEESEYQAFEVEPEGTSTFGTSGGVPMAQRPQVPTLRRPGSSHGQSSMPWKYFMQITLATITVWLCTTLYCVCTVGRTSGMKRKLLQGKEGPWPHAAFVPSAVACDGQRLLLSDRFSVHSAASASAPLRFDRERRLELRSLGAARGRSWALEAGGLAVAELGSGRRWPAGGELRSMAVLEEDLARAGCGEVSWAVLGVRGAPEAEEVLVLCPHEELQELVPSRRVFHVLDGGETRGLHMTATHLWLLKQSVGLGAGAPAAWLVRENLETGEVDTHNLPKGRRWAAGLCGSGAGGSAGGSAGVVAAAFHEARRGAELWEFEG</sequence>
<keyword evidence="3" id="KW-1185">Reference proteome</keyword>
<dbReference type="EMBL" id="CAUJNA010003633">
    <property type="protein sequence ID" value="CAJ1406476.1"/>
    <property type="molecule type" value="Genomic_DNA"/>
</dbReference>
<feature type="transmembrane region" description="Helical" evidence="1">
    <location>
        <begin position="92"/>
        <end position="116"/>
    </location>
</feature>
<name>A0AA36NJI1_9DINO</name>
<evidence type="ECO:0000313" key="3">
    <source>
        <dbReference type="Proteomes" id="UP001178507"/>
    </source>
</evidence>
<feature type="transmembrane region" description="Helical" evidence="1">
    <location>
        <begin position="316"/>
        <end position="336"/>
    </location>
</feature>
<keyword evidence="1" id="KW-0472">Membrane</keyword>